<feature type="non-terminal residue" evidence="1">
    <location>
        <position position="177"/>
    </location>
</feature>
<accession>A0A9N9PGN9</accession>
<sequence>LSQFDKSETSQFRLKVPKTSKKLSFDNDENSSIHSYNESQSWQYKNKQFDDYEFNSLSLNNIQYENESCDTDSRSQDTDNKAENLSEIFDETNFDLKWNQECQFATAAYQDLIQILIHSQFEKSHLIFNLQSLKKYREKLPLMQIKSHNIPINTRNILSTTKNSTRVYYFSLIEHLQ</sequence>
<keyword evidence="2" id="KW-1185">Reference proteome</keyword>
<comment type="caution">
    <text evidence="1">The sequence shown here is derived from an EMBL/GenBank/DDBJ whole genome shotgun (WGS) entry which is preliminary data.</text>
</comment>
<evidence type="ECO:0000313" key="2">
    <source>
        <dbReference type="Proteomes" id="UP000789405"/>
    </source>
</evidence>
<evidence type="ECO:0000313" key="1">
    <source>
        <dbReference type="EMBL" id="CAG8819102.1"/>
    </source>
</evidence>
<name>A0A9N9PGN9_9GLOM</name>
<organism evidence="1 2">
    <name type="scientific">Dentiscutata erythropus</name>
    <dbReference type="NCBI Taxonomy" id="1348616"/>
    <lineage>
        <taxon>Eukaryota</taxon>
        <taxon>Fungi</taxon>
        <taxon>Fungi incertae sedis</taxon>
        <taxon>Mucoromycota</taxon>
        <taxon>Glomeromycotina</taxon>
        <taxon>Glomeromycetes</taxon>
        <taxon>Diversisporales</taxon>
        <taxon>Gigasporaceae</taxon>
        <taxon>Dentiscutata</taxon>
    </lineage>
</organism>
<dbReference type="Proteomes" id="UP000789405">
    <property type="component" value="Unassembled WGS sequence"/>
</dbReference>
<dbReference type="AlphaFoldDB" id="A0A9N9PGN9"/>
<proteinExistence type="predicted"/>
<dbReference type="EMBL" id="CAJVPY010057465">
    <property type="protein sequence ID" value="CAG8819102.1"/>
    <property type="molecule type" value="Genomic_DNA"/>
</dbReference>
<protein>
    <submittedName>
        <fullName evidence="1">9053_t:CDS:1</fullName>
    </submittedName>
</protein>
<gene>
    <name evidence="1" type="ORF">DERYTH_LOCUS26730</name>
</gene>
<reference evidence="1" key="1">
    <citation type="submission" date="2021-06" db="EMBL/GenBank/DDBJ databases">
        <authorList>
            <person name="Kallberg Y."/>
            <person name="Tangrot J."/>
            <person name="Rosling A."/>
        </authorList>
    </citation>
    <scope>NUCLEOTIDE SEQUENCE</scope>
    <source>
        <strain evidence="1">MA453B</strain>
    </source>
</reference>
<dbReference type="OrthoDB" id="2427080at2759"/>
<feature type="non-terminal residue" evidence="1">
    <location>
        <position position="1"/>
    </location>
</feature>